<evidence type="ECO:0000256" key="6">
    <source>
        <dbReference type="RuleBase" id="RU004355"/>
    </source>
</evidence>
<protein>
    <recommendedName>
        <fullName evidence="5">Exodeoxyribonuclease 7 large subunit</fullName>
        <ecNumber evidence="5">3.1.11.6</ecNumber>
    </recommendedName>
    <alternativeName>
        <fullName evidence="5">Exodeoxyribonuclease VII large subunit</fullName>
        <shortName evidence="5">Exonuclease VII large subunit</shortName>
    </alternativeName>
</protein>
<evidence type="ECO:0000313" key="10">
    <source>
        <dbReference type="Proteomes" id="UP000767854"/>
    </source>
</evidence>
<dbReference type="Gene3D" id="2.40.50.1010">
    <property type="match status" value="1"/>
</dbReference>
<comment type="subcellular location">
    <subcellularLocation>
        <location evidence="5 6">Cytoplasm</location>
    </subcellularLocation>
</comment>
<evidence type="ECO:0000259" key="8">
    <source>
        <dbReference type="Pfam" id="PF13742"/>
    </source>
</evidence>
<keyword evidence="3 5" id="KW-0378">Hydrolase</keyword>
<comment type="subunit">
    <text evidence="5">Heterooligomer composed of large and small subunits.</text>
</comment>
<sequence length="412" mass="45869">MIKMKAYTVTEINRYLKRLVMADPILNHVSVEGEISNFTRHTSGHCYFTLKDESSRISCVLFARNFAAHHKTLKNGDKVHAKGQISIYERDGKYQLYVAEIENIGLGALYAQFEALKLKLAQMGYFDEKLKKKIPEMPSNIGVITSPTGAAIQDIKSVATRRAAYSKLFIYPVRVQGEFSSHEIVKAIQYFNQKYPVDVILLARGGGSIEELWSFNEEIVAQAIFESRIPIITGIGHETDYTISDFVSDLRAPTPSAAAEVAVKSKDEIQIVINKTLQNMALNVNQRVALMRLKLDRFSEKALIKSCYSQMDSMKDQINRLGKSNQQTVKANLSLKKSNLLGMGNMLQSLSPLNTLERGYGIVQKEGGLALAKNIHPGDQLNIRLTDGILEANVLNVQLLGDEGGNNGNKKN</sequence>
<dbReference type="EC" id="3.1.11.6" evidence="5"/>
<comment type="caution">
    <text evidence="9">The sequence shown here is derived from an EMBL/GenBank/DDBJ whole genome shotgun (WGS) entry which is preliminary data.</text>
</comment>
<comment type="catalytic activity">
    <reaction evidence="5 6">
        <text>Exonucleolytic cleavage in either 5'- to 3'- or 3'- to 5'-direction to yield nucleoside 5'-phosphates.</text>
        <dbReference type="EC" id="3.1.11.6"/>
    </reaction>
</comment>
<dbReference type="InterPro" id="IPR025824">
    <property type="entry name" value="OB-fold_nuc-bd_dom"/>
</dbReference>
<accession>A0ABS2MQ88</accession>
<feature type="domain" description="OB-fold nucleic acid binding" evidence="8">
    <location>
        <begin position="7"/>
        <end position="102"/>
    </location>
</feature>
<evidence type="ECO:0000313" key="9">
    <source>
        <dbReference type="EMBL" id="MBM7561566.1"/>
    </source>
</evidence>
<keyword evidence="10" id="KW-1185">Reference proteome</keyword>
<evidence type="ECO:0000256" key="3">
    <source>
        <dbReference type="ARBA" id="ARBA00022801"/>
    </source>
</evidence>
<dbReference type="InterPro" id="IPR020579">
    <property type="entry name" value="Exonuc_VII_lsu_C"/>
</dbReference>
<dbReference type="EMBL" id="JAFBDT010000006">
    <property type="protein sequence ID" value="MBM7561566.1"/>
    <property type="molecule type" value="Genomic_DNA"/>
</dbReference>
<dbReference type="InterPro" id="IPR003753">
    <property type="entry name" value="Exonuc_VII_L"/>
</dbReference>
<dbReference type="HAMAP" id="MF_00378">
    <property type="entry name" value="Exonuc_7_L"/>
    <property type="match status" value="1"/>
</dbReference>
<comment type="similarity">
    <text evidence="5 6">Belongs to the XseA family.</text>
</comment>
<dbReference type="PANTHER" id="PTHR30008:SF0">
    <property type="entry name" value="EXODEOXYRIBONUCLEASE 7 LARGE SUBUNIT"/>
    <property type="match status" value="1"/>
</dbReference>
<dbReference type="CDD" id="cd04489">
    <property type="entry name" value="ExoVII_LU_OBF"/>
    <property type="match status" value="1"/>
</dbReference>
<organism evidence="9 10">
    <name type="scientific">Fusibacter tunisiensis</name>
    <dbReference type="NCBI Taxonomy" id="1008308"/>
    <lineage>
        <taxon>Bacteria</taxon>
        <taxon>Bacillati</taxon>
        <taxon>Bacillota</taxon>
        <taxon>Clostridia</taxon>
        <taxon>Eubacteriales</taxon>
        <taxon>Eubacteriales Family XII. Incertae Sedis</taxon>
        <taxon>Fusibacter</taxon>
    </lineage>
</organism>
<reference evidence="9 10" key="1">
    <citation type="submission" date="2021-01" db="EMBL/GenBank/DDBJ databases">
        <title>Genomic Encyclopedia of Type Strains, Phase IV (KMG-IV): sequencing the most valuable type-strain genomes for metagenomic binning, comparative biology and taxonomic classification.</title>
        <authorList>
            <person name="Goeker M."/>
        </authorList>
    </citation>
    <scope>NUCLEOTIDE SEQUENCE [LARGE SCALE GENOMIC DNA]</scope>
    <source>
        <strain evidence="9 10">DSM 24436</strain>
    </source>
</reference>
<dbReference type="NCBIfam" id="TIGR00237">
    <property type="entry name" value="xseA"/>
    <property type="match status" value="1"/>
</dbReference>
<dbReference type="PANTHER" id="PTHR30008">
    <property type="entry name" value="EXODEOXYRIBONUCLEASE 7 LARGE SUBUNIT"/>
    <property type="match status" value="1"/>
</dbReference>
<evidence type="ECO:0000256" key="4">
    <source>
        <dbReference type="ARBA" id="ARBA00022839"/>
    </source>
</evidence>
<keyword evidence="1 5" id="KW-0963">Cytoplasm</keyword>
<comment type="function">
    <text evidence="5">Bidirectionally degrades single-stranded DNA into large acid-insoluble oligonucleotides, which are then degraded further into small acid-soluble oligonucleotides.</text>
</comment>
<evidence type="ECO:0000259" key="7">
    <source>
        <dbReference type="Pfam" id="PF02601"/>
    </source>
</evidence>
<dbReference type="Proteomes" id="UP000767854">
    <property type="component" value="Unassembled WGS sequence"/>
</dbReference>
<keyword evidence="2 5" id="KW-0540">Nuclease</keyword>
<evidence type="ECO:0000256" key="1">
    <source>
        <dbReference type="ARBA" id="ARBA00022490"/>
    </source>
</evidence>
<evidence type="ECO:0000256" key="2">
    <source>
        <dbReference type="ARBA" id="ARBA00022722"/>
    </source>
</evidence>
<dbReference type="GO" id="GO:0008855">
    <property type="term" value="F:exodeoxyribonuclease VII activity"/>
    <property type="evidence" value="ECO:0007669"/>
    <property type="project" value="UniProtKB-EC"/>
</dbReference>
<proteinExistence type="inferred from homology"/>
<dbReference type="Pfam" id="PF02601">
    <property type="entry name" value="Exonuc_VII_L"/>
    <property type="match status" value="1"/>
</dbReference>
<gene>
    <name evidence="5" type="primary">xseA</name>
    <name evidence="9" type="ORF">JOC49_001086</name>
</gene>
<name>A0ABS2MQ88_9FIRM</name>
<dbReference type="Pfam" id="PF13742">
    <property type="entry name" value="tRNA_anti_2"/>
    <property type="match status" value="1"/>
</dbReference>
<evidence type="ECO:0000256" key="5">
    <source>
        <dbReference type="HAMAP-Rule" id="MF_00378"/>
    </source>
</evidence>
<keyword evidence="4 5" id="KW-0269">Exonuclease</keyword>
<feature type="domain" description="Exonuclease VII large subunit C-terminal" evidence="7">
    <location>
        <begin position="125"/>
        <end position="301"/>
    </location>
</feature>